<dbReference type="InterPro" id="IPR003594">
    <property type="entry name" value="HATPase_dom"/>
</dbReference>
<accession>A0A3A1WRJ6</accession>
<name>A0A3A1WRJ6_9HYPH</name>
<evidence type="ECO:0000256" key="4">
    <source>
        <dbReference type="ARBA" id="ARBA00022553"/>
    </source>
</evidence>
<keyword evidence="8 11" id="KW-1133">Transmembrane helix</keyword>
<dbReference type="EC" id="2.7.13.3" evidence="3"/>
<gene>
    <name evidence="14" type="ORF">D3218_10220</name>
</gene>
<keyword evidence="11" id="KW-0472">Membrane</keyword>
<comment type="subcellular location">
    <subcellularLocation>
        <location evidence="2">Membrane</location>
    </subcellularLocation>
</comment>
<dbReference type="PROSITE" id="PS50109">
    <property type="entry name" value="HIS_KIN"/>
    <property type="match status" value="1"/>
</dbReference>
<organism evidence="14 15">
    <name type="scientific">Aureimonas flava</name>
    <dbReference type="NCBI Taxonomy" id="2320271"/>
    <lineage>
        <taxon>Bacteria</taxon>
        <taxon>Pseudomonadati</taxon>
        <taxon>Pseudomonadota</taxon>
        <taxon>Alphaproteobacteria</taxon>
        <taxon>Hyphomicrobiales</taxon>
        <taxon>Aurantimonadaceae</taxon>
        <taxon>Aureimonas</taxon>
    </lineage>
</organism>
<evidence type="ECO:0000256" key="8">
    <source>
        <dbReference type="ARBA" id="ARBA00022989"/>
    </source>
</evidence>
<feature type="transmembrane region" description="Helical" evidence="11">
    <location>
        <begin position="20"/>
        <end position="41"/>
    </location>
</feature>
<dbReference type="EMBL" id="QYRN01000005">
    <property type="protein sequence ID" value="RIY00778.1"/>
    <property type="molecule type" value="Genomic_DNA"/>
</dbReference>
<evidence type="ECO:0000256" key="6">
    <source>
        <dbReference type="ARBA" id="ARBA00022692"/>
    </source>
</evidence>
<evidence type="ECO:0000256" key="7">
    <source>
        <dbReference type="ARBA" id="ARBA00022777"/>
    </source>
</evidence>
<reference evidence="15" key="1">
    <citation type="submission" date="2018-09" db="EMBL/GenBank/DDBJ databases">
        <authorList>
            <person name="Tuo L."/>
        </authorList>
    </citation>
    <scope>NUCLEOTIDE SEQUENCE [LARGE SCALE GENOMIC DNA]</scope>
    <source>
        <strain evidence="15">M2BS4Y-1</strain>
    </source>
</reference>
<feature type="domain" description="HAMP" evidence="13">
    <location>
        <begin position="217"/>
        <end position="268"/>
    </location>
</feature>
<evidence type="ECO:0000256" key="5">
    <source>
        <dbReference type="ARBA" id="ARBA00022679"/>
    </source>
</evidence>
<comment type="caution">
    <text evidence="14">The sequence shown here is derived from an EMBL/GenBank/DDBJ whole genome shotgun (WGS) entry which is preliminary data.</text>
</comment>
<feature type="domain" description="Histidine kinase" evidence="12">
    <location>
        <begin position="276"/>
        <end position="475"/>
    </location>
</feature>
<keyword evidence="6 11" id="KW-0812">Transmembrane</keyword>
<keyword evidence="9" id="KW-0902">Two-component regulatory system</keyword>
<evidence type="ECO:0000256" key="2">
    <source>
        <dbReference type="ARBA" id="ARBA00004370"/>
    </source>
</evidence>
<evidence type="ECO:0000256" key="9">
    <source>
        <dbReference type="ARBA" id="ARBA00023012"/>
    </source>
</evidence>
<feature type="region of interest" description="Disordered" evidence="10">
    <location>
        <begin position="64"/>
        <end position="89"/>
    </location>
</feature>
<dbReference type="InterPro" id="IPR036097">
    <property type="entry name" value="HisK_dim/P_sf"/>
</dbReference>
<keyword evidence="7 14" id="KW-0418">Kinase</keyword>
<dbReference type="PROSITE" id="PS50885">
    <property type="entry name" value="HAMP"/>
    <property type="match status" value="1"/>
</dbReference>
<comment type="catalytic activity">
    <reaction evidence="1">
        <text>ATP + protein L-histidine = ADP + protein N-phospho-L-histidine.</text>
        <dbReference type="EC" id="2.7.13.3"/>
    </reaction>
</comment>
<sequence length="478" mass="51216">MSLRPPRSLRDLSLRARLTLSAALFVLAAVLLTGLLIGTVLERFVRGEVAGRLDLQIAALQAALLSPPPPDAPPREGPGRGRRPPEPPAPALARALAEVDGAPFDRPRGDWFWQVELEDRILARSRSLRGRALDLREDAPRLGGGPNRLLTGLGPDGEALVLREQEVDLPGGREARILAAAPRGTIDGPLRDVTLQVAATLTGLGALLVAAIFAQVRFGLKPLDALRTALARVRSGERETVEGRYPAELEPLQRELNALIEQDAANLRQSRLHVANLAHGLKTPLATLSAAAERLPEPETRARLLDLAALMDRRVRHHLRRARTAALGGPVRQRTDLARHGEDLAATLAKFDPRVRLETALAPGLFVAVDREDLDEMLGNLLDNACRHARARVVLETTQHGTQAVARIADDGPGLSETEIDAVVQPGRRLDETRPGHGFGLPITAEIAGLYGGSLALGRAPEGGLEARLALPLSAPAA</sequence>
<dbReference type="PANTHER" id="PTHR45436">
    <property type="entry name" value="SENSOR HISTIDINE KINASE YKOH"/>
    <property type="match status" value="1"/>
</dbReference>
<dbReference type="SUPFAM" id="SSF55874">
    <property type="entry name" value="ATPase domain of HSP90 chaperone/DNA topoisomerase II/histidine kinase"/>
    <property type="match status" value="1"/>
</dbReference>
<dbReference type="RefSeq" id="WP_119539981.1">
    <property type="nucleotide sequence ID" value="NZ_QYRN01000005.1"/>
</dbReference>
<dbReference type="InterPro" id="IPR003660">
    <property type="entry name" value="HAMP_dom"/>
</dbReference>
<dbReference type="PANTHER" id="PTHR45436:SF5">
    <property type="entry name" value="SENSOR HISTIDINE KINASE TRCS"/>
    <property type="match status" value="1"/>
</dbReference>
<evidence type="ECO:0000259" key="12">
    <source>
        <dbReference type="PROSITE" id="PS50109"/>
    </source>
</evidence>
<proteinExistence type="predicted"/>
<dbReference type="Pfam" id="PF02518">
    <property type="entry name" value="HATPase_c"/>
    <property type="match status" value="1"/>
</dbReference>
<keyword evidence="5" id="KW-0808">Transferase</keyword>
<keyword evidence="15" id="KW-1185">Reference proteome</keyword>
<evidence type="ECO:0000313" key="14">
    <source>
        <dbReference type="EMBL" id="RIY00778.1"/>
    </source>
</evidence>
<dbReference type="InterPro" id="IPR050428">
    <property type="entry name" value="TCS_sensor_his_kinase"/>
</dbReference>
<evidence type="ECO:0000256" key="10">
    <source>
        <dbReference type="SAM" id="MobiDB-lite"/>
    </source>
</evidence>
<dbReference type="InterPro" id="IPR005467">
    <property type="entry name" value="His_kinase_dom"/>
</dbReference>
<evidence type="ECO:0000256" key="1">
    <source>
        <dbReference type="ARBA" id="ARBA00000085"/>
    </source>
</evidence>
<dbReference type="Gene3D" id="3.30.565.10">
    <property type="entry name" value="Histidine kinase-like ATPase, C-terminal domain"/>
    <property type="match status" value="1"/>
</dbReference>
<dbReference type="OrthoDB" id="9809567at2"/>
<dbReference type="Proteomes" id="UP000265750">
    <property type="component" value="Unassembled WGS sequence"/>
</dbReference>
<evidence type="ECO:0000256" key="11">
    <source>
        <dbReference type="SAM" id="Phobius"/>
    </source>
</evidence>
<dbReference type="SUPFAM" id="SSF47384">
    <property type="entry name" value="Homodimeric domain of signal transducing histidine kinase"/>
    <property type="match status" value="1"/>
</dbReference>
<protein>
    <recommendedName>
        <fullName evidence="3">histidine kinase</fullName>
        <ecNumber evidence="3">2.7.13.3</ecNumber>
    </recommendedName>
</protein>
<evidence type="ECO:0000256" key="3">
    <source>
        <dbReference type="ARBA" id="ARBA00012438"/>
    </source>
</evidence>
<dbReference type="AlphaFoldDB" id="A0A3A1WRJ6"/>
<dbReference type="GO" id="GO:0005886">
    <property type="term" value="C:plasma membrane"/>
    <property type="evidence" value="ECO:0007669"/>
    <property type="project" value="TreeGrafter"/>
</dbReference>
<keyword evidence="4" id="KW-0597">Phosphoprotein</keyword>
<evidence type="ECO:0000313" key="15">
    <source>
        <dbReference type="Proteomes" id="UP000265750"/>
    </source>
</evidence>
<evidence type="ECO:0000259" key="13">
    <source>
        <dbReference type="PROSITE" id="PS50885"/>
    </source>
</evidence>
<dbReference type="SMART" id="SM00387">
    <property type="entry name" value="HATPase_c"/>
    <property type="match status" value="1"/>
</dbReference>
<feature type="compositionally biased region" description="Basic and acidic residues" evidence="10">
    <location>
        <begin position="73"/>
        <end position="85"/>
    </location>
</feature>
<dbReference type="InterPro" id="IPR036890">
    <property type="entry name" value="HATPase_C_sf"/>
</dbReference>
<dbReference type="Gene3D" id="1.10.287.130">
    <property type="match status" value="1"/>
</dbReference>
<dbReference type="GO" id="GO:0000155">
    <property type="term" value="F:phosphorelay sensor kinase activity"/>
    <property type="evidence" value="ECO:0007669"/>
    <property type="project" value="InterPro"/>
</dbReference>